<keyword evidence="4 9" id="KW-0812">Transmembrane</keyword>
<feature type="transmembrane region" description="Helical" evidence="9">
    <location>
        <begin position="43"/>
        <end position="61"/>
    </location>
</feature>
<dbReference type="PANTHER" id="PTHR13117">
    <property type="entry name" value="ENDOPLASMIC RETICULUM MULTISPAN TRANSMEMBRANE PROTEIN-RELATED"/>
    <property type="match status" value="1"/>
</dbReference>
<dbReference type="GO" id="GO:0006488">
    <property type="term" value="P:dolichol-linked oligosaccharide biosynthetic process"/>
    <property type="evidence" value="ECO:0007669"/>
    <property type="project" value="InterPro"/>
</dbReference>
<comment type="pathway">
    <text evidence="2">Protein modification; protein glycosylation.</text>
</comment>
<comment type="similarity">
    <text evidence="3 9">Belongs to the RFT1 family.</text>
</comment>
<feature type="transmembrane region" description="Helical" evidence="9">
    <location>
        <begin position="179"/>
        <end position="201"/>
    </location>
</feature>
<feature type="transmembrane region" description="Helical" evidence="9">
    <location>
        <begin position="153"/>
        <end position="173"/>
    </location>
</feature>
<dbReference type="GO" id="GO:0034203">
    <property type="term" value="P:glycolipid translocation"/>
    <property type="evidence" value="ECO:0007669"/>
    <property type="project" value="TreeGrafter"/>
</dbReference>
<feature type="transmembrane region" description="Helical" evidence="9">
    <location>
        <begin position="344"/>
        <end position="363"/>
    </location>
</feature>
<keyword evidence="6 9" id="KW-1133">Transmembrane helix</keyword>
<keyword evidence="5" id="KW-0256">Endoplasmic reticulum</keyword>
<feature type="transmembrane region" description="Helical" evidence="9">
    <location>
        <begin position="507"/>
        <end position="530"/>
    </location>
</feature>
<protein>
    <recommendedName>
        <fullName evidence="9">Protein RFT1 homolog</fullName>
    </recommendedName>
</protein>
<dbReference type="InterPro" id="IPR007594">
    <property type="entry name" value="RFT1"/>
</dbReference>
<comment type="function">
    <text evidence="8 9">Intramembrane glycolipid transporter that operates in the biosynthetic pathway of dolichol-linked oligosaccharides, the glycan precursors employed in protein asparagine (N)-glycosylation. The sequential addition of sugars to dolichol pyrophosphate produces dolichol-linked oligosaccharides containing fourteen sugars, including two GlcNAcs, nine mannoses and three glucoses. Once assembled, the oligosaccharide is transferred from the lipid to nascent proteins by oligosaccharyltransferases. The assembly of dolichol-linked oligosaccharides begins on the cytosolic side of the endoplasmic reticulum membrane and finishes in its lumen. RFT1 could mediate the translocation of the cytosolically oriented intermediate DolPP-GlcNAc2Man5, produced by ALG11, into the ER lumen where dolichol-linked oligosaccharides assembly continues. However, the intramembrane lipid transporter activity could not be confirmed in vitro.</text>
</comment>
<accession>A0A131XCY3</accession>
<feature type="transmembrane region" description="Helical" evidence="9">
    <location>
        <begin position="420"/>
        <end position="445"/>
    </location>
</feature>
<organism evidence="10">
    <name type="scientific">Hyalomma excavatum</name>
    <dbReference type="NCBI Taxonomy" id="257692"/>
    <lineage>
        <taxon>Eukaryota</taxon>
        <taxon>Metazoa</taxon>
        <taxon>Ecdysozoa</taxon>
        <taxon>Arthropoda</taxon>
        <taxon>Chelicerata</taxon>
        <taxon>Arachnida</taxon>
        <taxon>Acari</taxon>
        <taxon>Parasitiformes</taxon>
        <taxon>Ixodida</taxon>
        <taxon>Ixodoidea</taxon>
        <taxon>Ixodidae</taxon>
        <taxon>Hyalomminae</taxon>
        <taxon>Hyalomma</taxon>
    </lineage>
</organism>
<reference evidence="10" key="1">
    <citation type="journal article" date="2017" name="Ticks Tick Borne Dis.">
        <title>An insight into the sialome of Hyalomma excavatum.</title>
        <authorList>
            <person name="Ribeiro J.M."/>
            <person name="Slovak M."/>
            <person name="Francischetti I.M."/>
        </authorList>
    </citation>
    <scope>NUCLEOTIDE SEQUENCE</scope>
    <source>
        <strain evidence="10">Samish</strain>
        <tissue evidence="10">Salivary glands</tissue>
    </source>
</reference>
<dbReference type="GO" id="GO:0005789">
    <property type="term" value="C:endoplasmic reticulum membrane"/>
    <property type="evidence" value="ECO:0007669"/>
    <property type="project" value="UniProtKB-SubCell"/>
</dbReference>
<evidence type="ECO:0000256" key="2">
    <source>
        <dbReference type="ARBA" id="ARBA00004922"/>
    </source>
</evidence>
<dbReference type="Pfam" id="PF04506">
    <property type="entry name" value="Rft-1"/>
    <property type="match status" value="1"/>
</dbReference>
<evidence type="ECO:0000256" key="6">
    <source>
        <dbReference type="ARBA" id="ARBA00022989"/>
    </source>
</evidence>
<comment type="subcellular location">
    <subcellularLocation>
        <location evidence="1 9">Endoplasmic reticulum membrane</location>
        <topology evidence="1 9">Multi-pass membrane protein</topology>
    </subcellularLocation>
</comment>
<evidence type="ECO:0000313" key="10">
    <source>
        <dbReference type="EMBL" id="JAP64819.1"/>
    </source>
</evidence>
<feature type="transmembrane region" description="Helical" evidence="9">
    <location>
        <begin position="18"/>
        <end position="37"/>
    </location>
</feature>
<evidence type="ECO:0000256" key="9">
    <source>
        <dbReference type="RuleBase" id="RU365067"/>
    </source>
</evidence>
<keyword evidence="7 9" id="KW-0472">Membrane</keyword>
<feature type="transmembrane region" description="Helical" evidence="9">
    <location>
        <begin position="474"/>
        <end position="495"/>
    </location>
</feature>
<feature type="transmembrane region" description="Helical" evidence="9">
    <location>
        <begin position="82"/>
        <end position="107"/>
    </location>
</feature>
<dbReference type="EMBL" id="GEFH01003762">
    <property type="protein sequence ID" value="JAP64819.1"/>
    <property type="molecule type" value="mRNA"/>
</dbReference>
<proteinExistence type="evidence at transcript level"/>
<evidence type="ECO:0000256" key="5">
    <source>
        <dbReference type="ARBA" id="ARBA00022824"/>
    </source>
</evidence>
<feature type="transmembrane region" description="Helical" evidence="9">
    <location>
        <begin position="383"/>
        <end position="408"/>
    </location>
</feature>
<feature type="transmembrane region" description="Helical" evidence="9">
    <location>
        <begin position="119"/>
        <end position="141"/>
    </location>
</feature>
<name>A0A131XCY3_9ACAR</name>
<evidence type="ECO:0000256" key="4">
    <source>
        <dbReference type="ARBA" id="ARBA00022692"/>
    </source>
</evidence>
<dbReference type="AlphaFoldDB" id="A0A131XCY3"/>
<evidence type="ECO:0000256" key="3">
    <source>
        <dbReference type="ARBA" id="ARBA00010288"/>
    </source>
</evidence>
<dbReference type="PANTHER" id="PTHR13117:SF5">
    <property type="entry name" value="PROTEIN RFT1 HOMOLOG"/>
    <property type="match status" value="1"/>
</dbReference>
<sequence length="556" mass="62588">MAEKNLVAKATKAASYNIVLQLTLRVLTFVLNAYILRHITKDLLGVINVRLMLLYTTVQFLSREPFRRSCLSDANNQNWPAIINVTWLCLPVCVLIGAIMNFVWLFVLERPDPSVATGYTLGVHCVVISVVIEGLAEPLYVVSQAFHYIKFKIFFVGSGITLRCIVMAILVAFDPQNAIWAYSVAQLVSSAYYTVVLYAYFTFESRRLKRTCDDKSKDSSRKSNDYALPFSSVLDIIPFIGRNGTQLDRNATKLTWSFMKQTVAKQLLTEGERYIMTVFNTLSFAEQGVYDIVNNLGSLTARLVFQPIEESSYVFFAQVIQRDVPPCQQNVDSVMLSTVTLKQLLKLLTHVGLIIFTFGQAYSSLLLRLYGGSTLSDSLAPLLLRWHCAYIVLIAINGITECFVFAAMSKQQLDQHNHRLALFSVLFLFVAYLLTTLFGAVGFILANCFNMIARIGYSTFFISTYYAKTQCRPLHGILPSIHVLGTAMISYLVTATSEAMFCCNARFIYLTLHAAVGAMCLFVFFAIIYVKEKELIVFLKTCWHDGSIGKKPEKML</sequence>
<evidence type="ECO:0000256" key="1">
    <source>
        <dbReference type="ARBA" id="ARBA00004477"/>
    </source>
</evidence>
<evidence type="ECO:0000256" key="8">
    <source>
        <dbReference type="ARBA" id="ARBA00045912"/>
    </source>
</evidence>
<evidence type="ECO:0000256" key="7">
    <source>
        <dbReference type="ARBA" id="ARBA00023136"/>
    </source>
</evidence>